<dbReference type="InterPro" id="IPR011712">
    <property type="entry name" value="Sig_transdc_His_kin_sub3_dim/P"/>
</dbReference>
<keyword evidence="1" id="KW-0808">Transferase</keyword>
<feature type="domain" description="GAF" evidence="5">
    <location>
        <begin position="182"/>
        <end position="329"/>
    </location>
</feature>
<evidence type="ECO:0000259" key="5">
    <source>
        <dbReference type="SMART" id="SM00065"/>
    </source>
</evidence>
<dbReference type="InterPro" id="IPR003018">
    <property type="entry name" value="GAF"/>
</dbReference>
<dbReference type="PANTHER" id="PTHR24421:SF56">
    <property type="entry name" value="OXYGEN SENSOR HISTIDINE KINASE RESPONSE REGULATOR DOST"/>
    <property type="match status" value="1"/>
</dbReference>
<comment type="caution">
    <text evidence="6">The sequence shown here is derived from an EMBL/GenBank/DDBJ whole genome shotgun (WGS) entry which is preliminary data.</text>
</comment>
<dbReference type="PANTHER" id="PTHR24421">
    <property type="entry name" value="NITRATE/NITRITE SENSOR PROTEIN NARX-RELATED"/>
    <property type="match status" value="1"/>
</dbReference>
<protein>
    <submittedName>
        <fullName evidence="6">GAF domain-containing sensor histidine kinase</fullName>
    </submittedName>
</protein>
<evidence type="ECO:0000256" key="4">
    <source>
        <dbReference type="SAM" id="MobiDB-lite"/>
    </source>
</evidence>
<keyword evidence="2 6" id="KW-0418">Kinase</keyword>
<gene>
    <name evidence="6" type="ORF">GCM10022197_00710</name>
</gene>
<accession>A0ABP6WGE2</accession>
<feature type="domain" description="GAF" evidence="5">
    <location>
        <begin position="1"/>
        <end position="161"/>
    </location>
</feature>
<dbReference type="InterPro" id="IPR050482">
    <property type="entry name" value="Sensor_HK_TwoCompSys"/>
</dbReference>
<dbReference type="SMART" id="SM00065">
    <property type="entry name" value="GAF"/>
    <property type="match status" value="2"/>
</dbReference>
<reference evidence="7" key="1">
    <citation type="journal article" date="2019" name="Int. J. Syst. Evol. Microbiol.">
        <title>The Global Catalogue of Microorganisms (GCM) 10K type strain sequencing project: providing services to taxonomists for standard genome sequencing and annotation.</title>
        <authorList>
            <consortium name="The Broad Institute Genomics Platform"/>
            <consortium name="The Broad Institute Genome Sequencing Center for Infectious Disease"/>
            <person name="Wu L."/>
            <person name="Ma J."/>
        </authorList>
    </citation>
    <scope>NUCLEOTIDE SEQUENCE [LARGE SCALE GENOMIC DNA]</scope>
    <source>
        <strain evidence="7">JCM 16540</strain>
    </source>
</reference>
<dbReference type="Gene3D" id="1.20.5.1930">
    <property type="match status" value="1"/>
</dbReference>
<organism evidence="6 7">
    <name type="scientific">Microlunatus spumicola</name>
    <dbReference type="NCBI Taxonomy" id="81499"/>
    <lineage>
        <taxon>Bacteria</taxon>
        <taxon>Bacillati</taxon>
        <taxon>Actinomycetota</taxon>
        <taxon>Actinomycetes</taxon>
        <taxon>Propionibacteriales</taxon>
        <taxon>Propionibacteriaceae</taxon>
        <taxon>Microlunatus</taxon>
    </lineage>
</organism>
<proteinExistence type="predicted"/>
<dbReference type="GO" id="GO:0016301">
    <property type="term" value="F:kinase activity"/>
    <property type="evidence" value="ECO:0007669"/>
    <property type="project" value="UniProtKB-KW"/>
</dbReference>
<name>A0ABP6WGE2_9ACTN</name>
<evidence type="ECO:0000256" key="2">
    <source>
        <dbReference type="ARBA" id="ARBA00022777"/>
    </source>
</evidence>
<dbReference type="Gene3D" id="3.30.565.10">
    <property type="entry name" value="Histidine kinase-like ATPase, C-terminal domain"/>
    <property type="match status" value="1"/>
</dbReference>
<evidence type="ECO:0000313" key="7">
    <source>
        <dbReference type="Proteomes" id="UP001500767"/>
    </source>
</evidence>
<feature type="region of interest" description="Disordered" evidence="4">
    <location>
        <begin position="1"/>
        <end position="31"/>
    </location>
</feature>
<evidence type="ECO:0000256" key="1">
    <source>
        <dbReference type="ARBA" id="ARBA00022679"/>
    </source>
</evidence>
<dbReference type="InterPro" id="IPR029016">
    <property type="entry name" value="GAF-like_dom_sf"/>
</dbReference>
<dbReference type="Pfam" id="PF01590">
    <property type="entry name" value="GAF"/>
    <property type="match status" value="1"/>
</dbReference>
<dbReference type="SUPFAM" id="SSF55781">
    <property type="entry name" value="GAF domain-like"/>
    <property type="match status" value="2"/>
</dbReference>
<dbReference type="CDD" id="cd16917">
    <property type="entry name" value="HATPase_UhpB-NarQ-NarX-like"/>
    <property type="match status" value="1"/>
</dbReference>
<dbReference type="Pfam" id="PF13581">
    <property type="entry name" value="HATPase_c_2"/>
    <property type="match status" value="1"/>
</dbReference>
<dbReference type="EMBL" id="BAAAYR010000001">
    <property type="protein sequence ID" value="GAA3549740.1"/>
    <property type="molecule type" value="Genomic_DNA"/>
</dbReference>
<dbReference type="Pfam" id="PF07730">
    <property type="entry name" value="HisKA_3"/>
    <property type="match status" value="1"/>
</dbReference>
<sequence length="527" mass="54508">MPAVSSLVAVETSRPAPGTSPPPDLGSGSDAGAQRRLELLVEANRAILGELSLTAVLRQIVSSARELVGAHHAALEVLGPDGERTGLVQVGTDGEPTGPAGASRTSLAVPVKVRDVVYGHLHVADRAEGGDFAPEDRTTLEAFGVSAGIAIENARLFEESGRRQLWAEAAAAVSSALLDPGGGTDPVALIADTVLRLTGADAVSVVVPVDGLDAFRVRLARGVGAEGIEGLVYPARQSVAALAIATGRGVRLRSPEDEASFFVHLRRALDVGAVLGLPLHGSATSHGALVVARLRGRPAFDRSDLELGQSFAAQAAIAMELAEARAAQQRLVVLQDRERIARDLHDHVIQRLFAAGLTLEGLAGSLDAPAAARLVSVVEDLDVTIRQIRNLIFRLQPVPTGRTLRSAVLEVVAEAAPVLGSEPDVAFVGPVDTVADEALVDDVVAVVREALSNVVRHARARHVALTVSATAAELAVVVSDDGRGAGGVARRSGLDNLAQRAARHGGTSGLSAGPTGGTELRWVVPLR</sequence>
<dbReference type="Gene3D" id="3.30.450.40">
    <property type="match status" value="3"/>
</dbReference>
<evidence type="ECO:0000256" key="3">
    <source>
        <dbReference type="ARBA" id="ARBA00023012"/>
    </source>
</evidence>
<dbReference type="SUPFAM" id="SSF55874">
    <property type="entry name" value="ATPase domain of HSP90 chaperone/DNA topoisomerase II/histidine kinase"/>
    <property type="match status" value="1"/>
</dbReference>
<keyword evidence="7" id="KW-1185">Reference proteome</keyword>
<keyword evidence="3" id="KW-0902">Two-component regulatory system</keyword>
<dbReference type="InterPro" id="IPR036890">
    <property type="entry name" value="HATPase_C_sf"/>
</dbReference>
<dbReference type="InterPro" id="IPR003594">
    <property type="entry name" value="HATPase_dom"/>
</dbReference>
<dbReference type="Proteomes" id="UP001500767">
    <property type="component" value="Unassembled WGS sequence"/>
</dbReference>
<evidence type="ECO:0000313" key="6">
    <source>
        <dbReference type="EMBL" id="GAA3549740.1"/>
    </source>
</evidence>